<evidence type="ECO:0000256" key="3">
    <source>
        <dbReference type="ARBA" id="ARBA00009914"/>
    </source>
</evidence>
<dbReference type="EMBL" id="JAPXFL010000007">
    <property type="protein sequence ID" value="KAK9504019.1"/>
    <property type="molecule type" value="Genomic_DNA"/>
</dbReference>
<dbReference type="Pfam" id="PF10512">
    <property type="entry name" value="Borealin"/>
    <property type="match status" value="1"/>
</dbReference>
<dbReference type="AlphaFoldDB" id="A0AAW1CZ95"/>
<keyword evidence="8" id="KW-0131">Cell cycle</keyword>
<gene>
    <name evidence="13" type="ORF">O3M35_010463</name>
</gene>
<organism evidence="13 14">
    <name type="scientific">Rhynocoris fuscipes</name>
    <dbReference type="NCBI Taxonomy" id="488301"/>
    <lineage>
        <taxon>Eukaryota</taxon>
        <taxon>Metazoa</taxon>
        <taxon>Ecdysozoa</taxon>
        <taxon>Arthropoda</taxon>
        <taxon>Hexapoda</taxon>
        <taxon>Insecta</taxon>
        <taxon>Pterygota</taxon>
        <taxon>Neoptera</taxon>
        <taxon>Paraneoptera</taxon>
        <taxon>Hemiptera</taxon>
        <taxon>Heteroptera</taxon>
        <taxon>Panheteroptera</taxon>
        <taxon>Cimicomorpha</taxon>
        <taxon>Reduviidae</taxon>
        <taxon>Harpactorinae</taxon>
        <taxon>Harpactorini</taxon>
        <taxon>Rhynocoris</taxon>
    </lineage>
</organism>
<comment type="caution">
    <text evidence="13">The sequence shown here is derived from an EMBL/GenBank/DDBJ whole genome shotgun (WGS) entry which is preliminary data.</text>
</comment>
<accession>A0AAW1CZ95</accession>
<dbReference type="PANTHER" id="PTHR16040:SF7">
    <property type="entry name" value="AUSTRALIN, ISOFORM A-RELATED"/>
    <property type="match status" value="1"/>
</dbReference>
<feature type="compositionally biased region" description="Polar residues" evidence="11">
    <location>
        <begin position="125"/>
        <end position="144"/>
    </location>
</feature>
<evidence type="ECO:0000256" key="2">
    <source>
        <dbReference type="ARBA" id="ARBA00004584"/>
    </source>
</evidence>
<dbReference type="InterPro" id="IPR046466">
    <property type="entry name" value="Borealin_C"/>
</dbReference>
<dbReference type="GO" id="GO:0032133">
    <property type="term" value="C:chromosome passenger complex"/>
    <property type="evidence" value="ECO:0007669"/>
    <property type="project" value="TreeGrafter"/>
</dbReference>
<feature type="compositionally biased region" description="Polar residues" evidence="11">
    <location>
        <begin position="89"/>
        <end position="101"/>
    </location>
</feature>
<evidence type="ECO:0000256" key="6">
    <source>
        <dbReference type="ARBA" id="ARBA00022776"/>
    </source>
</evidence>
<evidence type="ECO:0000256" key="4">
    <source>
        <dbReference type="ARBA" id="ARBA00022454"/>
    </source>
</evidence>
<evidence type="ECO:0000256" key="9">
    <source>
        <dbReference type="ARBA" id="ARBA00023328"/>
    </source>
</evidence>
<dbReference type="GO" id="GO:0005634">
    <property type="term" value="C:nucleus"/>
    <property type="evidence" value="ECO:0007669"/>
    <property type="project" value="UniProtKB-SubCell"/>
</dbReference>
<keyword evidence="4" id="KW-0158">Chromosome</keyword>
<dbReference type="InterPro" id="IPR018867">
    <property type="entry name" value="Cell_div_borealin"/>
</dbReference>
<dbReference type="GO" id="GO:0051233">
    <property type="term" value="C:spindle midzone"/>
    <property type="evidence" value="ECO:0007669"/>
    <property type="project" value="TreeGrafter"/>
</dbReference>
<protein>
    <recommendedName>
        <fullName evidence="12">Borealin C-terminal domain-containing protein</fullName>
    </recommendedName>
</protein>
<dbReference type="PANTHER" id="PTHR16040">
    <property type="entry name" value="AUSTRALIN, ISOFORM A-RELATED"/>
    <property type="match status" value="1"/>
</dbReference>
<comment type="subcellular location">
    <subcellularLocation>
        <location evidence="2">Chromosome</location>
        <location evidence="2">Centromere</location>
    </subcellularLocation>
    <subcellularLocation>
        <location evidence="1">Nucleus</location>
    </subcellularLocation>
</comment>
<sequence length="272" mass="30117">MDGQHAISGSNVSFTYPLATSSPNKSPALKLVIDNIKRTVQAYISEEREKKNQFKEKLEQKISLMLAKNEDYFRQDYYIVTDENEENINPETSKKASSTVKENSRKIKSSSANKKKIIEGKPKQMKNNENNGSSSNIATRSKTRQMNVLTAPSTSAMASSNSRCATPLMSRKNYKIATVTPVKKNTSCPAIYRRPNPGEIAISLNGSPLMIASQGGPTNITHVNIPLKDGRIMSVLGTDGLDADFPDLDDSTIQQLQKLEKFLGQLSRKDKE</sequence>
<feature type="compositionally biased region" description="Polar residues" evidence="11">
    <location>
        <begin position="7"/>
        <end position="24"/>
    </location>
</feature>
<feature type="region of interest" description="Disordered" evidence="11">
    <location>
        <begin position="1"/>
        <end position="24"/>
    </location>
</feature>
<dbReference type="EMBL" id="JAPXFL010000007">
    <property type="protein sequence ID" value="KAK9504020.1"/>
    <property type="molecule type" value="Genomic_DNA"/>
</dbReference>
<evidence type="ECO:0000256" key="7">
    <source>
        <dbReference type="ARBA" id="ARBA00023242"/>
    </source>
</evidence>
<dbReference type="Proteomes" id="UP001461498">
    <property type="component" value="Unassembled WGS sequence"/>
</dbReference>
<evidence type="ECO:0000256" key="11">
    <source>
        <dbReference type="SAM" id="MobiDB-lite"/>
    </source>
</evidence>
<evidence type="ECO:0000313" key="14">
    <source>
        <dbReference type="Proteomes" id="UP001461498"/>
    </source>
</evidence>
<evidence type="ECO:0000256" key="1">
    <source>
        <dbReference type="ARBA" id="ARBA00004123"/>
    </source>
</evidence>
<keyword evidence="7" id="KW-0539">Nucleus</keyword>
<feature type="region of interest" description="Disordered" evidence="11">
    <location>
        <begin position="89"/>
        <end position="144"/>
    </location>
</feature>
<evidence type="ECO:0000256" key="10">
    <source>
        <dbReference type="SAM" id="Coils"/>
    </source>
</evidence>
<dbReference type="GO" id="GO:0000775">
    <property type="term" value="C:chromosome, centromeric region"/>
    <property type="evidence" value="ECO:0007669"/>
    <property type="project" value="UniProtKB-SubCell"/>
</dbReference>
<keyword evidence="9" id="KW-0137">Centromere</keyword>
<dbReference type="GO" id="GO:0051301">
    <property type="term" value="P:cell division"/>
    <property type="evidence" value="ECO:0007669"/>
    <property type="project" value="UniProtKB-KW"/>
</dbReference>
<keyword evidence="10" id="KW-0175">Coiled coil</keyword>
<evidence type="ECO:0000259" key="12">
    <source>
        <dbReference type="Pfam" id="PF10512"/>
    </source>
</evidence>
<keyword evidence="14" id="KW-1185">Reference proteome</keyword>
<evidence type="ECO:0000256" key="8">
    <source>
        <dbReference type="ARBA" id="ARBA00023306"/>
    </source>
</evidence>
<feature type="domain" description="Borealin C-terminal" evidence="12">
    <location>
        <begin position="150"/>
        <end position="266"/>
    </location>
</feature>
<name>A0AAW1CZ95_9HEMI</name>
<keyword evidence="6" id="KW-0498">Mitosis</keyword>
<keyword evidence="5" id="KW-0132">Cell division</keyword>
<comment type="similarity">
    <text evidence="3">Belongs to the borealin family.</text>
</comment>
<evidence type="ECO:0000313" key="13">
    <source>
        <dbReference type="EMBL" id="KAK9504019.1"/>
    </source>
</evidence>
<dbReference type="GO" id="GO:0000070">
    <property type="term" value="P:mitotic sister chromatid segregation"/>
    <property type="evidence" value="ECO:0007669"/>
    <property type="project" value="TreeGrafter"/>
</dbReference>
<reference evidence="13 14" key="1">
    <citation type="submission" date="2022-12" db="EMBL/GenBank/DDBJ databases">
        <title>Chromosome-level genome assembly of true bugs.</title>
        <authorList>
            <person name="Ma L."/>
            <person name="Li H."/>
        </authorList>
    </citation>
    <scope>NUCLEOTIDE SEQUENCE [LARGE SCALE GENOMIC DNA]</scope>
    <source>
        <strain evidence="13">Lab_2022b</strain>
    </source>
</reference>
<evidence type="ECO:0000256" key="5">
    <source>
        <dbReference type="ARBA" id="ARBA00022618"/>
    </source>
</evidence>
<proteinExistence type="inferred from homology"/>
<feature type="coiled-coil region" evidence="10">
    <location>
        <begin position="44"/>
        <end position="75"/>
    </location>
</feature>